<reference evidence="2" key="1">
    <citation type="journal article" date="2019" name="Int. J. Syst. Evol. Microbiol.">
        <title>The Global Catalogue of Microorganisms (GCM) 10K type strain sequencing project: providing services to taxonomists for standard genome sequencing and annotation.</title>
        <authorList>
            <consortium name="The Broad Institute Genomics Platform"/>
            <consortium name="The Broad Institute Genome Sequencing Center for Infectious Disease"/>
            <person name="Wu L."/>
            <person name="Ma J."/>
        </authorList>
    </citation>
    <scope>NUCLEOTIDE SEQUENCE [LARGE SCALE GENOMIC DNA]</scope>
    <source>
        <strain evidence="2">JCM 18459</strain>
    </source>
</reference>
<organism evidence="1 2">
    <name type="scientific">Nocardioides marinquilinus</name>
    <dbReference type="NCBI Taxonomy" id="1210400"/>
    <lineage>
        <taxon>Bacteria</taxon>
        <taxon>Bacillati</taxon>
        <taxon>Actinomycetota</taxon>
        <taxon>Actinomycetes</taxon>
        <taxon>Propionibacteriales</taxon>
        <taxon>Nocardioidaceae</taxon>
        <taxon>Nocardioides</taxon>
    </lineage>
</organism>
<evidence type="ECO:0008006" key="3">
    <source>
        <dbReference type="Google" id="ProtNLM"/>
    </source>
</evidence>
<accession>A0ABP9P8E9</accession>
<dbReference type="Proteomes" id="UP001500221">
    <property type="component" value="Unassembled WGS sequence"/>
</dbReference>
<comment type="caution">
    <text evidence="1">The sequence shown here is derived from an EMBL/GenBank/DDBJ whole genome shotgun (WGS) entry which is preliminary data.</text>
</comment>
<protein>
    <recommendedName>
        <fullName evidence="3">DUF4254 domain-containing protein</fullName>
    </recommendedName>
</protein>
<evidence type="ECO:0000313" key="1">
    <source>
        <dbReference type="EMBL" id="GAA5141620.1"/>
    </source>
</evidence>
<dbReference type="RefSeq" id="WP_345453900.1">
    <property type="nucleotide sequence ID" value="NZ_BAABKG010000001.1"/>
</dbReference>
<name>A0ABP9P8E9_9ACTN</name>
<evidence type="ECO:0000313" key="2">
    <source>
        <dbReference type="Proteomes" id="UP001500221"/>
    </source>
</evidence>
<proteinExistence type="predicted"/>
<keyword evidence="2" id="KW-1185">Reference proteome</keyword>
<gene>
    <name evidence="1" type="ORF">GCM10023340_03640</name>
</gene>
<sequence length="127" mass="13768">MAAAADVEVALRRLAAANDLPRREGAALGGWRWTLRQRLTAVRDALLAEHDVHAGDGWLAARGGAAIRERHALLTRLGVLGSRALEDADVGAVRAEVARLVVDVHHHVQRMRDLAYDEVELELGGSE</sequence>
<dbReference type="EMBL" id="BAABKG010000001">
    <property type="protein sequence ID" value="GAA5141620.1"/>
    <property type="molecule type" value="Genomic_DNA"/>
</dbReference>